<feature type="compositionally biased region" description="Low complexity" evidence="1">
    <location>
        <begin position="232"/>
        <end position="245"/>
    </location>
</feature>
<feature type="compositionally biased region" description="Polar residues" evidence="1">
    <location>
        <begin position="570"/>
        <end position="579"/>
    </location>
</feature>
<keyword evidence="2" id="KW-1133">Transmembrane helix</keyword>
<accession>A0A087CHJ8</accession>
<feature type="region of interest" description="Disordered" evidence="1">
    <location>
        <begin position="232"/>
        <end position="255"/>
    </location>
</feature>
<proteinExistence type="predicted"/>
<dbReference type="eggNOG" id="ENOG5033P5Y">
    <property type="taxonomic scope" value="Bacteria"/>
</dbReference>
<evidence type="ECO:0000256" key="1">
    <source>
        <dbReference type="SAM" id="MobiDB-lite"/>
    </source>
</evidence>
<sequence length="757" mass="79874">MIRNHRTGLDSARNSAARRMHAQRFLSHIILLLLALAITVSPHVSTAKAAEGDDSSSTSCSTTDISICLLSTTPVVTNASGYSAEVSITNNTDETLESGTFVTSTNALYPFTSRVDMQGWAEGGTHIPTPNKLNSSSVAALEPGATTRVSIHLPADNDVLKSISNWGPKPLLFSFTSGNTAPVRLHSFLTRSTDGLSTAQTPALSITAVLPLTTTSWSADQDALKNLVTKDATTSTDATASPAADTEQRSAPATSVLKLSKEATQRQQQQLQLLDKHPELQSIADPDYLSSFAIPPQTTAIMQPSDFDITAYAQGDAEAYEKAGISTSQWNSAAGLAALRSATGDEQSTASSYAWQGQGTWTLSALQSAKQAGYSTVIADSEYEANNSSVAHTGKYVVTTKEGAVTVLAAQRELSRLAQGKSTSNDADGESTDAGRLARFMAQSALYQMEQPYANRVLMVAFSGSQDIQYADELMSAMEHASWLKLTDMKTLDAASAYQEGSEAAQSVPTSSGITSHKLSQISSYLDTLASNQNDIDRFGSAILIQKKTGADDGTDSSAASDTQALARGQASQSVDQQRNDAASWLSELKLTQADLALHTFAGNGMQGGLVKASSSLSEQLLGGVTITPSESISVVSETASMPVTISNDHPFPVKVSVSSQTDSTIIATSRLVETTIPANSEVQVTFTIRVATSGKATARLNLLDRNGATFGSAQSTTITSSLQLSDMSGLLILGAAILFGALGLWRQFNRKKDPDE</sequence>
<feature type="region of interest" description="Disordered" evidence="1">
    <location>
        <begin position="550"/>
        <end position="579"/>
    </location>
</feature>
<feature type="transmembrane region" description="Helical" evidence="2">
    <location>
        <begin position="728"/>
        <end position="746"/>
    </location>
</feature>
<dbReference type="OrthoDB" id="3242630at2"/>
<keyword evidence="2" id="KW-0812">Transmembrane</keyword>
<evidence type="ECO:0000313" key="3">
    <source>
        <dbReference type="EMBL" id="KFI82748.1"/>
    </source>
</evidence>
<dbReference type="GeneID" id="98299751"/>
<dbReference type="InterPro" id="IPR046112">
    <property type="entry name" value="DUF6049"/>
</dbReference>
<dbReference type="AlphaFoldDB" id="A0A087CHJ8"/>
<protein>
    <submittedName>
        <fullName evidence="3">Uncharacterized protein</fullName>
    </submittedName>
</protein>
<keyword evidence="4" id="KW-1185">Reference proteome</keyword>
<dbReference type="RefSeq" id="WP_051921540.1">
    <property type="nucleotide sequence ID" value="NZ_JBDNLK010000004.1"/>
</dbReference>
<gene>
    <name evidence="3" type="ORF">BPSY_0538</name>
</gene>
<evidence type="ECO:0000313" key="4">
    <source>
        <dbReference type="Proteomes" id="UP000029050"/>
    </source>
</evidence>
<dbReference type="STRING" id="218140.BPSY_0538"/>
<organism evidence="3 4">
    <name type="scientific">Bifidobacterium psychraerophilum</name>
    <dbReference type="NCBI Taxonomy" id="218140"/>
    <lineage>
        <taxon>Bacteria</taxon>
        <taxon>Bacillati</taxon>
        <taxon>Actinomycetota</taxon>
        <taxon>Actinomycetes</taxon>
        <taxon>Bifidobacteriales</taxon>
        <taxon>Bifidobacteriaceae</taxon>
        <taxon>Bifidobacterium</taxon>
    </lineage>
</organism>
<comment type="caution">
    <text evidence="3">The sequence shown here is derived from an EMBL/GenBank/DDBJ whole genome shotgun (WGS) entry which is preliminary data.</text>
</comment>
<dbReference type="EMBL" id="JGZI01000008">
    <property type="protein sequence ID" value="KFI82748.1"/>
    <property type="molecule type" value="Genomic_DNA"/>
</dbReference>
<keyword evidence="2" id="KW-0472">Membrane</keyword>
<dbReference type="Proteomes" id="UP000029050">
    <property type="component" value="Unassembled WGS sequence"/>
</dbReference>
<name>A0A087CHJ8_9BIFI</name>
<evidence type="ECO:0000256" key="2">
    <source>
        <dbReference type="SAM" id="Phobius"/>
    </source>
</evidence>
<dbReference type="Pfam" id="PF19516">
    <property type="entry name" value="DUF6049"/>
    <property type="match status" value="1"/>
</dbReference>
<reference evidence="3 4" key="1">
    <citation type="submission" date="2014-03" db="EMBL/GenBank/DDBJ databases">
        <title>Genomics of Bifidobacteria.</title>
        <authorList>
            <person name="Ventura M."/>
            <person name="Milani C."/>
            <person name="Lugli G.A."/>
        </authorList>
    </citation>
    <scope>NUCLEOTIDE SEQUENCE [LARGE SCALE GENOMIC DNA]</scope>
    <source>
        <strain evidence="3 4">LMG 21775</strain>
    </source>
</reference>